<dbReference type="InterPro" id="IPR029044">
    <property type="entry name" value="Nucleotide-diphossugar_trans"/>
</dbReference>
<dbReference type="InterPro" id="IPR001173">
    <property type="entry name" value="Glyco_trans_2-like"/>
</dbReference>
<gene>
    <name evidence="2" type="ORF">XsacCFBP4641_07925</name>
</gene>
<dbReference type="GO" id="GO:0016740">
    <property type="term" value="F:transferase activity"/>
    <property type="evidence" value="ECO:0007669"/>
    <property type="project" value="UniProtKB-KW"/>
</dbReference>
<dbReference type="Pfam" id="PF00535">
    <property type="entry name" value="Glycos_transf_2"/>
    <property type="match status" value="1"/>
</dbReference>
<dbReference type="SUPFAM" id="SSF53448">
    <property type="entry name" value="Nucleotide-diphospho-sugar transferases"/>
    <property type="match status" value="1"/>
</dbReference>
<proteinExistence type="predicted"/>
<dbReference type="RefSeq" id="WP_010341688.1">
    <property type="nucleotide sequence ID" value="NZ_CP132343.1"/>
</dbReference>
<organism evidence="2 3">
    <name type="scientific">Xanthomonas sacchari</name>
    <dbReference type="NCBI Taxonomy" id="56458"/>
    <lineage>
        <taxon>Bacteria</taxon>
        <taxon>Pseudomonadati</taxon>
        <taxon>Pseudomonadota</taxon>
        <taxon>Gammaproteobacteria</taxon>
        <taxon>Lysobacterales</taxon>
        <taxon>Lysobacteraceae</taxon>
        <taxon>Xanthomonas</taxon>
    </lineage>
</organism>
<dbReference type="EMBL" id="MDEK01000006">
    <property type="protein sequence ID" value="PPU83093.1"/>
    <property type="molecule type" value="Genomic_DNA"/>
</dbReference>
<feature type="domain" description="Glycosyltransferase 2-like" evidence="1">
    <location>
        <begin position="14"/>
        <end position="185"/>
    </location>
</feature>
<dbReference type="PANTHER" id="PTHR43685:SF11">
    <property type="entry name" value="GLYCOSYLTRANSFERASE TAGX-RELATED"/>
    <property type="match status" value="1"/>
</dbReference>
<comment type="caution">
    <text evidence="2">The sequence shown here is derived from an EMBL/GenBank/DDBJ whole genome shotgun (WGS) entry which is preliminary data.</text>
</comment>
<dbReference type="OrthoDB" id="396512at2"/>
<sequence length="313" mass="34746">MDAMHTPSTLPLVSILIPAYNHVRFVQRCLDSVLEDPYPNKELVIVDDGSRDGTTEYIAAWIAQHGDRLHVRFWPRENLGIAATLNHLVAMARGEFLRLGASDDYLLPGGLGVQVAYLGAHPHKAAVIGDAIVVDTQGRTVHQSSMRDLHGVDKRLYLSEAGIRRAVIRHWAVSGAVALVRRSALQPGAEWDEGLRIEDWDFFLRLVARDALGFLDVAVCAYRVHDHNASRTRHLPSRLANLAESRQVALRRARLFDPACRTLLHAQAHYIAAKIAFLRRSPLALGGHLLAHAWLSLLARLRQGSQPALAERA</sequence>
<keyword evidence="2" id="KW-0808">Transferase</keyword>
<accession>A0A2P5Z563</accession>
<protein>
    <submittedName>
        <fullName evidence="2">Glycosyl transferase</fullName>
    </submittedName>
</protein>
<dbReference type="GeneID" id="93879149"/>
<reference evidence="2 3" key="1">
    <citation type="submission" date="2016-08" db="EMBL/GenBank/DDBJ databases">
        <authorList>
            <person name="Seilhamer J.J."/>
        </authorList>
    </citation>
    <scope>NUCLEOTIDE SEQUENCE [LARGE SCALE GENOMIC DNA]</scope>
    <source>
        <strain evidence="2 3">CFBP4641</strain>
    </source>
</reference>
<dbReference type="Proteomes" id="UP000247346">
    <property type="component" value="Unassembled WGS sequence"/>
</dbReference>
<dbReference type="AlphaFoldDB" id="A0A2P5Z563"/>
<dbReference type="PANTHER" id="PTHR43685">
    <property type="entry name" value="GLYCOSYLTRANSFERASE"/>
    <property type="match status" value="1"/>
</dbReference>
<name>A0A2P5Z563_9XANT</name>
<evidence type="ECO:0000259" key="1">
    <source>
        <dbReference type="Pfam" id="PF00535"/>
    </source>
</evidence>
<evidence type="ECO:0000313" key="2">
    <source>
        <dbReference type="EMBL" id="PPU83093.1"/>
    </source>
</evidence>
<dbReference type="STRING" id="56458.SB85_02215"/>
<dbReference type="Gene3D" id="3.90.550.10">
    <property type="entry name" value="Spore Coat Polysaccharide Biosynthesis Protein SpsA, Chain A"/>
    <property type="match status" value="1"/>
</dbReference>
<dbReference type="InterPro" id="IPR050834">
    <property type="entry name" value="Glycosyltransf_2"/>
</dbReference>
<evidence type="ECO:0000313" key="3">
    <source>
        <dbReference type="Proteomes" id="UP000247346"/>
    </source>
</evidence>